<proteinExistence type="inferred from homology"/>
<evidence type="ECO:0000256" key="2">
    <source>
        <dbReference type="ARBA" id="ARBA00006690"/>
    </source>
</evidence>
<feature type="transmembrane region" description="Helical" evidence="7">
    <location>
        <begin position="185"/>
        <end position="203"/>
    </location>
</feature>
<dbReference type="PANTHER" id="PTHR31326">
    <property type="entry name" value="PROTEIN CLT2, CHLOROPLASTIC"/>
    <property type="match status" value="1"/>
</dbReference>
<keyword evidence="4 7" id="KW-0812">Transmembrane</keyword>
<dbReference type="AlphaFoldDB" id="A0A2G2Z4S3"/>
<dbReference type="Proteomes" id="UP000222542">
    <property type="component" value="Unassembled WGS sequence"/>
</dbReference>
<feature type="transmembrane region" description="Helical" evidence="7">
    <location>
        <begin position="229"/>
        <end position="251"/>
    </location>
</feature>
<keyword evidence="9" id="KW-1185">Reference proteome</keyword>
<feature type="transmembrane region" description="Helical" evidence="7">
    <location>
        <begin position="258"/>
        <end position="276"/>
    </location>
</feature>
<feature type="transmembrane region" description="Helical" evidence="7">
    <location>
        <begin position="335"/>
        <end position="356"/>
    </location>
</feature>
<name>A0A2G2Z4S3_CAPAN</name>
<keyword evidence="5 7" id="KW-1133">Transmembrane helix</keyword>
<keyword evidence="6 7" id="KW-0472">Membrane</keyword>
<reference evidence="8 9" key="2">
    <citation type="journal article" date="2017" name="Genome Biol.">
        <title>New reference genome sequences of hot pepper reveal the massive evolution of plant disease-resistance genes by retroduplication.</title>
        <authorList>
            <person name="Kim S."/>
            <person name="Park J."/>
            <person name="Yeom S.I."/>
            <person name="Kim Y.M."/>
            <person name="Seo E."/>
            <person name="Kim K.T."/>
            <person name="Kim M.S."/>
            <person name="Lee J.M."/>
            <person name="Cheong K."/>
            <person name="Shin H.S."/>
            <person name="Kim S.B."/>
            <person name="Han K."/>
            <person name="Lee J."/>
            <person name="Park M."/>
            <person name="Lee H.A."/>
            <person name="Lee H.Y."/>
            <person name="Lee Y."/>
            <person name="Oh S."/>
            <person name="Lee J.H."/>
            <person name="Choi E."/>
            <person name="Choi E."/>
            <person name="Lee S.E."/>
            <person name="Jeon J."/>
            <person name="Kim H."/>
            <person name="Choi G."/>
            <person name="Song H."/>
            <person name="Lee J."/>
            <person name="Lee S.C."/>
            <person name="Kwon J.K."/>
            <person name="Lee H.Y."/>
            <person name="Koo N."/>
            <person name="Hong Y."/>
            <person name="Kim R.W."/>
            <person name="Kang W.H."/>
            <person name="Huh J.H."/>
            <person name="Kang B.C."/>
            <person name="Yang T.J."/>
            <person name="Lee Y.H."/>
            <person name="Bennetzen J.L."/>
            <person name="Choi D."/>
        </authorList>
    </citation>
    <scope>NUCLEOTIDE SEQUENCE [LARGE SCALE GENOMIC DNA]</scope>
    <source>
        <strain evidence="9">cv. CM334</strain>
    </source>
</reference>
<comment type="subcellular location">
    <subcellularLocation>
        <location evidence="1">Membrane</location>
        <topology evidence="1">Multi-pass membrane protein</topology>
    </subcellularLocation>
</comment>
<evidence type="ECO:0000313" key="8">
    <source>
        <dbReference type="EMBL" id="PHT77020.1"/>
    </source>
</evidence>
<evidence type="ECO:0000256" key="1">
    <source>
        <dbReference type="ARBA" id="ARBA00004141"/>
    </source>
</evidence>
<evidence type="ECO:0000256" key="5">
    <source>
        <dbReference type="ARBA" id="ARBA00022989"/>
    </source>
</evidence>
<evidence type="ECO:0000313" key="9">
    <source>
        <dbReference type="Proteomes" id="UP000222542"/>
    </source>
</evidence>
<accession>A0A2G2Z4S3</accession>
<feature type="transmembrane region" description="Helical" evidence="7">
    <location>
        <begin position="296"/>
        <end position="314"/>
    </location>
</feature>
<protein>
    <submittedName>
        <fullName evidence="8">Uncharacterized protein</fullName>
    </submittedName>
</protein>
<comment type="caution">
    <text evidence="8">The sequence shown here is derived from an EMBL/GenBank/DDBJ whole genome shotgun (WGS) entry which is preliminary data.</text>
</comment>
<dbReference type="GO" id="GO:0034635">
    <property type="term" value="P:glutathione transport"/>
    <property type="evidence" value="ECO:0000318"/>
    <property type="project" value="GO_Central"/>
</dbReference>
<organism evidence="8 9">
    <name type="scientific">Capsicum annuum</name>
    <name type="common">Capsicum pepper</name>
    <dbReference type="NCBI Taxonomy" id="4072"/>
    <lineage>
        <taxon>Eukaryota</taxon>
        <taxon>Viridiplantae</taxon>
        <taxon>Streptophyta</taxon>
        <taxon>Embryophyta</taxon>
        <taxon>Tracheophyta</taxon>
        <taxon>Spermatophyta</taxon>
        <taxon>Magnoliopsida</taxon>
        <taxon>eudicotyledons</taxon>
        <taxon>Gunneridae</taxon>
        <taxon>Pentapetalae</taxon>
        <taxon>asterids</taxon>
        <taxon>lamiids</taxon>
        <taxon>Solanales</taxon>
        <taxon>Solanaceae</taxon>
        <taxon>Solanoideae</taxon>
        <taxon>Capsiceae</taxon>
        <taxon>Capsicum</taxon>
    </lineage>
</organism>
<dbReference type="GO" id="GO:0016020">
    <property type="term" value="C:membrane"/>
    <property type="evidence" value="ECO:0007669"/>
    <property type="project" value="UniProtKB-SubCell"/>
</dbReference>
<reference evidence="8 9" key="1">
    <citation type="journal article" date="2014" name="Nat. Genet.">
        <title>Genome sequence of the hot pepper provides insights into the evolution of pungency in Capsicum species.</title>
        <authorList>
            <person name="Kim S."/>
            <person name="Park M."/>
            <person name="Yeom S.I."/>
            <person name="Kim Y.M."/>
            <person name="Lee J.M."/>
            <person name="Lee H.A."/>
            <person name="Seo E."/>
            <person name="Choi J."/>
            <person name="Cheong K."/>
            <person name="Kim K.T."/>
            <person name="Jung K."/>
            <person name="Lee G.W."/>
            <person name="Oh S.K."/>
            <person name="Bae C."/>
            <person name="Kim S.B."/>
            <person name="Lee H.Y."/>
            <person name="Kim S.Y."/>
            <person name="Kim M.S."/>
            <person name="Kang B.C."/>
            <person name="Jo Y.D."/>
            <person name="Yang H.B."/>
            <person name="Jeong H.J."/>
            <person name="Kang W.H."/>
            <person name="Kwon J.K."/>
            <person name="Shin C."/>
            <person name="Lim J.Y."/>
            <person name="Park J.H."/>
            <person name="Huh J.H."/>
            <person name="Kim J.S."/>
            <person name="Kim B.D."/>
            <person name="Cohen O."/>
            <person name="Paran I."/>
            <person name="Suh M.C."/>
            <person name="Lee S.B."/>
            <person name="Kim Y.K."/>
            <person name="Shin Y."/>
            <person name="Noh S.J."/>
            <person name="Park J."/>
            <person name="Seo Y.S."/>
            <person name="Kwon S.Y."/>
            <person name="Kim H.A."/>
            <person name="Park J.M."/>
            <person name="Kim H.J."/>
            <person name="Choi S.B."/>
            <person name="Bosland P.W."/>
            <person name="Reeves G."/>
            <person name="Jo S.H."/>
            <person name="Lee B.W."/>
            <person name="Cho H.T."/>
            <person name="Choi H.S."/>
            <person name="Lee M.S."/>
            <person name="Yu Y."/>
            <person name="Do Choi Y."/>
            <person name="Park B.S."/>
            <person name="van Deynze A."/>
            <person name="Ashrafi H."/>
            <person name="Hill T."/>
            <person name="Kim W.T."/>
            <person name="Pai H.S."/>
            <person name="Ahn H.K."/>
            <person name="Yeam I."/>
            <person name="Giovannoni J.J."/>
            <person name="Rose J.K."/>
            <person name="Sorensen I."/>
            <person name="Lee S.J."/>
            <person name="Kim R.W."/>
            <person name="Choi I.Y."/>
            <person name="Choi B.S."/>
            <person name="Lim J.S."/>
            <person name="Lee Y.H."/>
            <person name="Choi D."/>
        </authorList>
    </citation>
    <scope>NUCLEOTIDE SEQUENCE [LARGE SCALE GENOMIC DNA]</scope>
    <source>
        <strain evidence="9">cv. CM334</strain>
    </source>
</reference>
<keyword evidence="3" id="KW-0813">Transport</keyword>
<dbReference type="InterPro" id="IPR013936">
    <property type="entry name" value="CRT-like"/>
</dbReference>
<dbReference type="PANTHER" id="PTHR31326:SF1">
    <property type="entry name" value="PROTEIN CLT2, CHLOROPLASTIC"/>
    <property type="match status" value="1"/>
</dbReference>
<dbReference type="Gramene" id="PHT77020">
    <property type="protein sequence ID" value="PHT77020"/>
    <property type="gene ID" value="T459_20542"/>
</dbReference>
<dbReference type="EMBL" id="AYRZ02000007">
    <property type="protein sequence ID" value="PHT77020.1"/>
    <property type="molecule type" value="Genomic_DNA"/>
</dbReference>
<evidence type="ECO:0000256" key="3">
    <source>
        <dbReference type="ARBA" id="ARBA00022448"/>
    </source>
</evidence>
<evidence type="ECO:0000256" key="4">
    <source>
        <dbReference type="ARBA" id="ARBA00022692"/>
    </source>
</evidence>
<dbReference type="STRING" id="4072.A0A2G2Z4S3"/>
<feature type="transmembrane region" description="Helical" evidence="7">
    <location>
        <begin position="390"/>
        <end position="407"/>
    </location>
</feature>
<comment type="similarity">
    <text evidence="2">Belongs to the CRT-like transporter family.</text>
</comment>
<dbReference type="OMA" id="EIEYLEC"/>
<gene>
    <name evidence="8" type="ORF">T459_20542</name>
</gene>
<evidence type="ECO:0000256" key="6">
    <source>
        <dbReference type="ARBA" id="ARBA00023136"/>
    </source>
</evidence>
<sequence length="417" mass="46064">MPVLTSTRRPLQIHHRNASFTRRQNLNSSRKFYVRAVGGDSGRISDVTTELILLNSALTLVLGVANQVLYKLALVPMKEYPFFLALVTTLGSKWRQNLESKGFKLSRTEIEYLECKFSDASRDANVDVMLEIQVIPREQVSKVESNCDEDAEMDVYLAIYLSILYARYRAGIVTKERVAYLKSRFLLVGLLEALGVVCGMYAGDKTVADRVRKLAFVIMECSGSDSNQMLAGIAFVWPVLMVASSAFQAAASVIKGKVLDIFVVNSFGSGFQGIPFSELPSFLKSGAGCFFNIGNIVSGAISILLNLCVACIKGSDPLRYFISEKVNKNLNKNDITIFSYWPFADIMFMSPAYVSFSSYDVIITQLNAFIDVSSLHATAISPGRLSLSPFFLLGSAGLLVGLILYNIPRTQKRDTEL</sequence>
<evidence type="ECO:0000256" key="7">
    <source>
        <dbReference type="SAM" id="Phobius"/>
    </source>
</evidence>
<dbReference type="GO" id="GO:0022857">
    <property type="term" value="F:transmembrane transporter activity"/>
    <property type="evidence" value="ECO:0000318"/>
    <property type="project" value="GO_Central"/>
</dbReference>